<dbReference type="Gene3D" id="1.10.287.130">
    <property type="match status" value="1"/>
</dbReference>
<dbReference type="SUPFAM" id="SSF47384">
    <property type="entry name" value="Homodimeric domain of signal transducing histidine kinase"/>
    <property type="match status" value="1"/>
</dbReference>
<dbReference type="GO" id="GO:0009584">
    <property type="term" value="P:detection of visible light"/>
    <property type="evidence" value="ECO:0007669"/>
    <property type="project" value="InterPro"/>
</dbReference>
<sequence>MAANPNATPALPDLSQCEAEPIHLSGAIQPHGVLLALRGPDWRIVQTTATCRELLGIAAEDLLEQRLEQALGAALVSAVQDALAGYQAQPSAPYSFQWPSPLDARALTGYVHESDALVLLELEPEPPAGAVPEDLLALAVRGLNPIRAQKDLTAKLHSAAALLRDLTGYDRVMIYRLDPVDWHGEVVAESRRDALEPYLGLHYPASDIPVQARQLYLINRTRAIVDIDYVPVPLTPALNPVSGQPLDLSHSLLRSVSPVHVEYLRNMGVRATLTLSLYREDQLWGLIACHHQTPYLVSEKLRRVMDWMAQDLETQIQLAEDACHRRAEHDLKTCREHVVAAMRQGARLSALLEYPHQSDLLGAVGAEGVALIVGQQVHTGGETPDAARIAALAAELCARTSADKAPVFATDCLSDHLPDTQDLGATAAGLVFLRLTSAPDLALLWFRAEQVRHLSWGGDPNKPVTIETDGRISPRKSFAAWTQTVHLHSWRWSDEELASASELGAVMDIELRYQAEAARNQTQAELIDAKERAEAASRAKSEFLANMSHEVRTPLNGVMGYLQVMEMSNLDEEMAGYVKSAKASSQSLLTVINDILDFSKIEAGMLTIAREPFTLDALLEQIKAAFRPQVAAKGIALHCHIAREVPAELIGDAARLRQVLFNLVGNAVKFTDKGLVRLDARMLEPSDAGRLRLQFAVTDTGVGIAADRIDELFEPFTQVDSSSIRRFQGTGLGLSIVKRLVGLMDGQVAIESTLGQGTTVRFDIAVGMLAAEPTAREPAITEANITESVTTEPTIPGLAQATPQSAEPSSTKRLRIMIVEDDPTSSQIMAMLLERWGHRVCTAFNGLQALEGLSKQAFDLVFMDVQMPEMDGIAATRHIRENRNGDIDPSVTIIAMTAHALKGDRETCLAAGMDDYLAKPVDAQALRVVLDRWAAEK</sequence>
<keyword evidence="8" id="KW-0547">Nucleotide-binding</keyword>
<evidence type="ECO:0000259" key="17">
    <source>
        <dbReference type="PROSITE" id="PS50046"/>
    </source>
</evidence>
<protein>
    <recommendedName>
        <fullName evidence="15">Sensory/regulatory protein RpfC</fullName>
        <ecNumber evidence="3">2.7.13.3</ecNumber>
    </recommendedName>
</protein>
<reference evidence="21" key="1">
    <citation type="submission" date="2011-06" db="EMBL/GenBank/DDBJ databases">
        <authorList>
            <consortium name="US DOE Joint Genome Institute (JGI-PGF)"/>
            <person name="Lucas S."/>
            <person name="Han J."/>
            <person name="Lapidus A."/>
            <person name="Cheng J.-F."/>
            <person name="Goodwin L."/>
            <person name="Pitluck S."/>
            <person name="Peters L."/>
            <person name="Land M.L."/>
            <person name="Hauser L."/>
            <person name="Vogl K."/>
            <person name="Liu Z."/>
            <person name="Overmann J."/>
            <person name="Frigaard N.-U."/>
            <person name="Bryant D.A."/>
            <person name="Woyke T.J."/>
        </authorList>
    </citation>
    <scope>NUCLEOTIDE SEQUENCE [LARGE SCALE GENOMIC DNA]</scope>
    <source>
        <strain evidence="21">970</strain>
    </source>
</reference>
<evidence type="ECO:0000256" key="7">
    <source>
        <dbReference type="ARBA" id="ARBA00022679"/>
    </source>
</evidence>
<dbReference type="InterPro" id="IPR029016">
    <property type="entry name" value="GAF-like_dom_sf"/>
</dbReference>
<dbReference type="PRINTS" id="PR00344">
    <property type="entry name" value="BCTRLSENSOR"/>
</dbReference>
<dbReference type="GO" id="GO:0005524">
    <property type="term" value="F:ATP binding"/>
    <property type="evidence" value="ECO:0007669"/>
    <property type="project" value="UniProtKB-KW"/>
</dbReference>
<keyword evidence="10" id="KW-0067">ATP-binding</keyword>
<dbReference type="eggNOG" id="COG4251">
    <property type="taxonomic scope" value="Bacteria"/>
</dbReference>
<dbReference type="InterPro" id="IPR043150">
    <property type="entry name" value="Phytochrome_PHY_sf"/>
</dbReference>
<dbReference type="CDD" id="cd00082">
    <property type="entry name" value="HisKA"/>
    <property type="match status" value="1"/>
</dbReference>
<dbReference type="RefSeq" id="WP_009150160.1">
    <property type="nucleotide sequence ID" value="NZ_CP121471.1"/>
</dbReference>
<evidence type="ECO:0000256" key="9">
    <source>
        <dbReference type="ARBA" id="ARBA00022777"/>
    </source>
</evidence>
<keyword evidence="6" id="KW-0716">Sensory transduction</keyword>
<dbReference type="InterPro" id="IPR005467">
    <property type="entry name" value="His_kinase_dom"/>
</dbReference>
<evidence type="ECO:0000256" key="4">
    <source>
        <dbReference type="ARBA" id="ARBA00022543"/>
    </source>
</evidence>
<feature type="modified residue" description="4-aspartylphosphate" evidence="16">
    <location>
        <position position="864"/>
    </location>
</feature>
<evidence type="ECO:0000256" key="6">
    <source>
        <dbReference type="ARBA" id="ARBA00022606"/>
    </source>
</evidence>
<dbReference type="SUPFAM" id="SSF52172">
    <property type="entry name" value="CheY-like"/>
    <property type="match status" value="1"/>
</dbReference>
<name>H8Z6X2_9GAMM</name>
<feature type="domain" description="Histidine kinase" evidence="18">
    <location>
        <begin position="546"/>
        <end position="768"/>
    </location>
</feature>
<dbReference type="GO" id="GO:0000155">
    <property type="term" value="F:phosphorelay sensor kinase activity"/>
    <property type="evidence" value="ECO:0007669"/>
    <property type="project" value="InterPro"/>
</dbReference>
<dbReference type="InterPro" id="IPR035965">
    <property type="entry name" value="PAS-like_dom_sf"/>
</dbReference>
<feature type="domain" description="Phytochrome chromophore attachment site" evidence="17">
    <location>
        <begin position="151"/>
        <end position="310"/>
    </location>
</feature>
<dbReference type="CDD" id="cd17546">
    <property type="entry name" value="REC_hyHK_CKI1_RcsC-like"/>
    <property type="match status" value="1"/>
</dbReference>
<dbReference type="Pfam" id="PF00512">
    <property type="entry name" value="HisKA"/>
    <property type="match status" value="1"/>
</dbReference>
<comment type="subunit">
    <text evidence="14">At low DSF concentrations, interacts with RpfF.</text>
</comment>
<dbReference type="STRING" id="631362.Thi970DRAFT_03353"/>
<dbReference type="PROSITE" id="PS50046">
    <property type="entry name" value="PHYTOCHROME_2"/>
    <property type="match status" value="1"/>
</dbReference>
<reference evidence="20 21" key="2">
    <citation type="submission" date="2011-11" db="EMBL/GenBank/DDBJ databases">
        <authorList>
            <consortium name="US DOE Joint Genome Institute"/>
            <person name="Lucas S."/>
            <person name="Han J."/>
            <person name="Lapidus A."/>
            <person name="Cheng J.-F."/>
            <person name="Goodwin L."/>
            <person name="Pitluck S."/>
            <person name="Peters L."/>
            <person name="Ovchinnikova G."/>
            <person name="Zhang X."/>
            <person name="Detter J.C."/>
            <person name="Han C."/>
            <person name="Tapia R."/>
            <person name="Land M."/>
            <person name="Hauser L."/>
            <person name="Kyrpides N."/>
            <person name="Ivanova N."/>
            <person name="Pagani I."/>
            <person name="Vogl K."/>
            <person name="Liu Z."/>
            <person name="Overmann J."/>
            <person name="Frigaard N.-U."/>
            <person name="Bryant D."/>
            <person name="Woyke T."/>
        </authorList>
    </citation>
    <scope>NUCLEOTIDE SEQUENCE [LARGE SCALE GENOMIC DNA]</scope>
    <source>
        <strain evidence="20 21">970</strain>
    </source>
</reference>
<evidence type="ECO:0000256" key="11">
    <source>
        <dbReference type="ARBA" id="ARBA00022991"/>
    </source>
</evidence>
<evidence type="ECO:0000256" key="15">
    <source>
        <dbReference type="ARBA" id="ARBA00068150"/>
    </source>
</evidence>
<dbReference type="Pfam" id="PF00360">
    <property type="entry name" value="PHY"/>
    <property type="match status" value="1"/>
</dbReference>
<evidence type="ECO:0000256" key="2">
    <source>
        <dbReference type="ARBA" id="ARBA00006402"/>
    </source>
</evidence>
<dbReference type="FunFam" id="3.30.565.10:FF:000010">
    <property type="entry name" value="Sensor histidine kinase RcsC"/>
    <property type="match status" value="1"/>
</dbReference>
<organism evidence="20 21">
    <name type="scientific">Thiorhodovibrio frisius</name>
    <dbReference type="NCBI Taxonomy" id="631362"/>
    <lineage>
        <taxon>Bacteria</taxon>
        <taxon>Pseudomonadati</taxon>
        <taxon>Pseudomonadota</taxon>
        <taxon>Gammaproteobacteria</taxon>
        <taxon>Chromatiales</taxon>
        <taxon>Chromatiaceae</taxon>
        <taxon>Thiorhodovibrio</taxon>
    </lineage>
</organism>
<gene>
    <name evidence="20" type="ORF">Thi970DRAFT_03353</name>
</gene>
<dbReference type="Pfam" id="PF00072">
    <property type="entry name" value="Response_reg"/>
    <property type="match status" value="1"/>
</dbReference>
<dbReference type="HOGENOM" id="CLU_000445_50_1_6"/>
<dbReference type="GO" id="GO:0009881">
    <property type="term" value="F:photoreceptor activity"/>
    <property type="evidence" value="ECO:0007669"/>
    <property type="project" value="UniProtKB-KW"/>
</dbReference>
<dbReference type="Pfam" id="PF01590">
    <property type="entry name" value="GAF"/>
    <property type="match status" value="1"/>
</dbReference>
<dbReference type="PANTHER" id="PTHR45339">
    <property type="entry name" value="HYBRID SIGNAL TRANSDUCTION HISTIDINE KINASE J"/>
    <property type="match status" value="1"/>
</dbReference>
<keyword evidence="4" id="KW-0600">Photoreceptor protein</keyword>
<dbReference type="InterPro" id="IPR003018">
    <property type="entry name" value="GAF"/>
</dbReference>
<dbReference type="PROSITE" id="PS50110">
    <property type="entry name" value="RESPONSE_REGULATORY"/>
    <property type="match status" value="1"/>
</dbReference>
<dbReference type="SUPFAM" id="SSF55785">
    <property type="entry name" value="PYP-like sensor domain (PAS domain)"/>
    <property type="match status" value="1"/>
</dbReference>
<comment type="catalytic activity">
    <reaction evidence="1">
        <text>ATP + protein L-histidine = ADP + protein N-phospho-L-histidine.</text>
        <dbReference type="EC" id="2.7.13.3"/>
    </reaction>
</comment>
<evidence type="ECO:0000259" key="18">
    <source>
        <dbReference type="PROSITE" id="PS50109"/>
    </source>
</evidence>
<dbReference type="EC" id="2.7.13.3" evidence="3"/>
<dbReference type="SMART" id="SM00388">
    <property type="entry name" value="HisKA"/>
    <property type="match status" value="1"/>
</dbReference>
<dbReference type="Gene3D" id="3.40.50.2300">
    <property type="match status" value="1"/>
</dbReference>
<comment type="similarity">
    <text evidence="2">In the N-terminal section; belongs to the phytochrome family.</text>
</comment>
<evidence type="ECO:0000313" key="21">
    <source>
        <dbReference type="Proteomes" id="UP000002964"/>
    </source>
</evidence>
<dbReference type="PROSITE" id="PS50109">
    <property type="entry name" value="HIS_KIN"/>
    <property type="match status" value="1"/>
</dbReference>
<evidence type="ECO:0000256" key="13">
    <source>
        <dbReference type="ARBA" id="ARBA00023170"/>
    </source>
</evidence>
<dbReference type="Gene3D" id="3.30.565.10">
    <property type="entry name" value="Histidine kinase-like ATPase, C-terminal domain"/>
    <property type="match status" value="1"/>
</dbReference>
<dbReference type="Pfam" id="PF02518">
    <property type="entry name" value="HATPase_c"/>
    <property type="match status" value="1"/>
</dbReference>
<dbReference type="InterPro" id="IPR016132">
    <property type="entry name" value="Phyto_chromo_attachment"/>
</dbReference>
<dbReference type="OrthoDB" id="9808408at2"/>
<accession>H8Z6X2</accession>
<evidence type="ECO:0000256" key="1">
    <source>
        <dbReference type="ARBA" id="ARBA00000085"/>
    </source>
</evidence>
<feature type="domain" description="Response regulatory" evidence="19">
    <location>
        <begin position="815"/>
        <end position="934"/>
    </location>
</feature>
<proteinExistence type="inferred from homology"/>
<dbReference type="InterPro" id="IPR004358">
    <property type="entry name" value="Sig_transdc_His_kin-like_C"/>
</dbReference>
<dbReference type="SMART" id="SM00387">
    <property type="entry name" value="HATPase_c"/>
    <property type="match status" value="1"/>
</dbReference>
<dbReference type="Gene3D" id="3.30.450.40">
    <property type="match status" value="1"/>
</dbReference>
<dbReference type="InterPro" id="IPR011006">
    <property type="entry name" value="CheY-like_superfamily"/>
</dbReference>
<dbReference type="InterPro" id="IPR036097">
    <property type="entry name" value="HisK_dim/P_sf"/>
</dbReference>
<dbReference type="EMBL" id="JH603170">
    <property type="protein sequence ID" value="EIC19757.1"/>
    <property type="molecule type" value="Genomic_DNA"/>
</dbReference>
<dbReference type="Pfam" id="PF08446">
    <property type="entry name" value="PAS_2"/>
    <property type="match status" value="1"/>
</dbReference>
<dbReference type="InterPro" id="IPR013515">
    <property type="entry name" value="Phytochrome_cen-reg"/>
</dbReference>
<evidence type="ECO:0000256" key="3">
    <source>
        <dbReference type="ARBA" id="ARBA00012438"/>
    </source>
</evidence>
<dbReference type="GO" id="GO:0006355">
    <property type="term" value="P:regulation of DNA-templated transcription"/>
    <property type="evidence" value="ECO:0007669"/>
    <property type="project" value="InterPro"/>
</dbReference>
<keyword evidence="13" id="KW-0675">Receptor</keyword>
<dbReference type="FunFam" id="1.10.287.130:FF:000002">
    <property type="entry name" value="Two-component osmosensing histidine kinase"/>
    <property type="match status" value="1"/>
</dbReference>
<dbReference type="CDD" id="cd16922">
    <property type="entry name" value="HATPase_EvgS-ArcB-TorS-like"/>
    <property type="match status" value="1"/>
</dbReference>
<dbReference type="Proteomes" id="UP000002964">
    <property type="component" value="Unassembled WGS sequence"/>
</dbReference>
<dbReference type="SUPFAM" id="SSF55781">
    <property type="entry name" value="GAF domain-like"/>
    <property type="match status" value="2"/>
</dbReference>
<evidence type="ECO:0000256" key="16">
    <source>
        <dbReference type="PROSITE-ProRule" id="PRU00169"/>
    </source>
</evidence>
<dbReference type="Gene3D" id="3.30.450.20">
    <property type="entry name" value="PAS domain"/>
    <property type="match status" value="1"/>
</dbReference>
<evidence type="ECO:0000256" key="5">
    <source>
        <dbReference type="ARBA" id="ARBA00022553"/>
    </source>
</evidence>
<keyword evidence="12" id="KW-0902">Two-component regulatory system</keyword>
<dbReference type="Gene3D" id="3.30.450.270">
    <property type="match status" value="1"/>
</dbReference>
<keyword evidence="11" id="KW-0157">Chromophore</keyword>
<dbReference type="SMART" id="SM00448">
    <property type="entry name" value="REC"/>
    <property type="match status" value="1"/>
</dbReference>
<keyword evidence="21" id="KW-1185">Reference proteome</keyword>
<dbReference type="InterPro" id="IPR036890">
    <property type="entry name" value="HATPase_C_sf"/>
</dbReference>
<dbReference type="InterPro" id="IPR013654">
    <property type="entry name" value="PAS_2"/>
</dbReference>
<dbReference type="InterPro" id="IPR003594">
    <property type="entry name" value="HATPase_dom"/>
</dbReference>
<evidence type="ECO:0000256" key="14">
    <source>
        <dbReference type="ARBA" id="ARBA00064003"/>
    </source>
</evidence>
<dbReference type="InterPro" id="IPR003661">
    <property type="entry name" value="HisK_dim/P_dom"/>
</dbReference>
<dbReference type="SMART" id="SM00065">
    <property type="entry name" value="GAF"/>
    <property type="match status" value="1"/>
</dbReference>
<evidence type="ECO:0000313" key="20">
    <source>
        <dbReference type="EMBL" id="EIC19757.1"/>
    </source>
</evidence>
<evidence type="ECO:0000259" key="19">
    <source>
        <dbReference type="PROSITE" id="PS50110"/>
    </source>
</evidence>
<keyword evidence="9 20" id="KW-0418">Kinase</keyword>
<keyword evidence="7" id="KW-0808">Transferase</keyword>
<dbReference type="SUPFAM" id="SSF55874">
    <property type="entry name" value="ATPase domain of HSP90 chaperone/DNA topoisomerase II/histidine kinase"/>
    <property type="match status" value="1"/>
</dbReference>
<dbReference type="PANTHER" id="PTHR45339:SF5">
    <property type="entry name" value="HISTIDINE KINASE"/>
    <property type="match status" value="1"/>
</dbReference>
<keyword evidence="5 16" id="KW-0597">Phosphoprotein</keyword>
<dbReference type="AlphaFoldDB" id="H8Z6X2"/>
<evidence type="ECO:0000256" key="10">
    <source>
        <dbReference type="ARBA" id="ARBA00022840"/>
    </source>
</evidence>
<evidence type="ECO:0000256" key="8">
    <source>
        <dbReference type="ARBA" id="ARBA00022741"/>
    </source>
</evidence>
<evidence type="ECO:0000256" key="12">
    <source>
        <dbReference type="ARBA" id="ARBA00023012"/>
    </source>
</evidence>
<dbReference type="InterPro" id="IPR001789">
    <property type="entry name" value="Sig_transdc_resp-reg_receiver"/>
</dbReference>